<feature type="transmembrane region" description="Helical" evidence="10">
    <location>
        <begin position="272"/>
        <end position="293"/>
    </location>
</feature>
<protein>
    <submittedName>
        <fullName evidence="13">ABC transporter ATP-binding protein</fullName>
    </submittedName>
</protein>
<dbReference type="FunFam" id="3.40.50.300:FF:000221">
    <property type="entry name" value="Multidrug ABC transporter ATP-binding protein"/>
    <property type="match status" value="1"/>
</dbReference>
<keyword evidence="7 10" id="KW-1133">Transmembrane helix</keyword>
<evidence type="ECO:0000256" key="5">
    <source>
        <dbReference type="ARBA" id="ARBA00022741"/>
    </source>
</evidence>
<gene>
    <name evidence="13" type="ORF">E6C55_17820</name>
</gene>
<feature type="transmembrane region" description="Helical" evidence="10">
    <location>
        <begin position="245"/>
        <end position="266"/>
    </location>
</feature>
<feature type="region of interest" description="Disordered" evidence="9">
    <location>
        <begin position="576"/>
        <end position="626"/>
    </location>
</feature>
<dbReference type="GO" id="GO:0034040">
    <property type="term" value="F:ATPase-coupled lipid transmembrane transporter activity"/>
    <property type="evidence" value="ECO:0007669"/>
    <property type="project" value="TreeGrafter"/>
</dbReference>
<evidence type="ECO:0000256" key="3">
    <source>
        <dbReference type="ARBA" id="ARBA00022475"/>
    </source>
</evidence>
<comment type="subcellular location">
    <subcellularLocation>
        <location evidence="1">Cell membrane</location>
        <topology evidence="1">Multi-pass membrane protein</topology>
    </subcellularLocation>
</comment>
<feature type="domain" description="ABC transmembrane type-1" evidence="12">
    <location>
        <begin position="13"/>
        <end position="298"/>
    </location>
</feature>
<dbReference type="GO" id="GO:0140359">
    <property type="term" value="F:ABC-type transporter activity"/>
    <property type="evidence" value="ECO:0007669"/>
    <property type="project" value="InterPro"/>
</dbReference>
<evidence type="ECO:0000256" key="8">
    <source>
        <dbReference type="ARBA" id="ARBA00023136"/>
    </source>
</evidence>
<feature type="transmembrane region" description="Helical" evidence="10">
    <location>
        <begin position="55"/>
        <end position="75"/>
    </location>
</feature>
<feature type="transmembrane region" description="Helical" evidence="10">
    <location>
        <begin position="685"/>
        <end position="704"/>
    </location>
</feature>
<evidence type="ECO:0000256" key="9">
    <source>
        <dbReference type="SAM" id="MobiDB-lite"/>
    </source>
</evidence>
<dbReference type="GO" id="GO:0005524">
    <property type="term" value="F:ATP binding"/>
    <property type="evidence" value="ECO:0007669"/>
    <property type="project" value="UniProtKB-KW"/>
</dbReference>
<dbReference type="RefSeq" id="WP_136371167.1">
    <property type="nucleotide sequence ID" value="NZ_SSOB01000022.1"/>
</dbReference>
<feature type="transmembrane region" description="Helical" evidence="10">
    <location>
        <begin position="651"/>
        <end position="673"/>
    </location>
</feature>
<keyword evidence="2" id="KW-0813">Transport</keyword>
<dbReference type="PROSITE" id="PS50893">
    <property type="entry name" value="ABC_TRANSPORTER_2"/>
    <property type="match status" value="2"/>
</dbReference>
<dbReference type="Pfam" id="PF00005">
    <property type="entry name" value="ABC_tran"/>
    <property type="match status" value="2"/>
</dbReference>
<feature type="transmembrane region" description="Helical" evidence="10">
    <location>
        <begin position="186"/>
        <end position="204"/>
    </location>
</feature>
<name>A0A4S4BQ83_9BACL</name>
<dbReference type="Gene3D" id="3.40.50.300">
    <property type="entry name" value="P-loop containing nucleotide triphosphate hydrolases"/>
    <property type="match status" value="2"/>
</dbReference>
<dbReference type="InterPro" id="IPR011527">
    <property type="entry name" value="ABC1_TM_dom"/>
</dbReference>
<dbReference type="SUPFAM" id="SSF52540">
    <property type="entry name" value="P-loop containing nucleoside triphosphate hydrolases"/>
    <property type="match status" value="2"/>
</dbReference>
<dbReference type="InterPro" id="IPR039421">
    <property type="entry name" value="Type_1_exporter"/>
</dbReference>
<keyword evidence="8 10" id="KW-0472">Membrane</keyword>
<dbReference type="PANTHER" id="PTHR24221">
    <property type="entry name" value="ATP-BINDING CASSETTE SUB-FAMILY B"/>
    <property type="match status" value="1"/>
</dbReference>
<proteinExistence type="predicted"/>
<keyword evidence="5" id="KW-0547">Nucleotide-binding</keyword>
<dbReference type="InterPro" id="IPR003593">
    <property type="entry name" value="AAA+_ATPase"/>
</dbReference>
<dbReference type="InterPro" id="IPR003439">
    <property type="entry name" value="ABC_transporter-like_ATP-bd"/>
</dbReference>
<dbReference type="PROSITE" id="PS50929">
    <property type="entry name" value="ABC_TM1F"/>
    <property type="match status" value="2"/>
</dbReference>
<dbReference type="AlphaFoldDB" id="A0A4S4BQ83"/>
<feature type="transmembrane region" description="Helical" evidence="10">
    <location>
        <begin position="786"/>
        <end position="804"/>
    </location>
</feature>
<evidence type="ECO:0000259" key="12">
    <source>
        <dbReference type="PROSITE" id="PS50929"/>
    </source>
</evidence>
<feature type="transmembrane region" description="Helical" evidence="10">
    <location>
        <begin position="12"/>
        <end position="35"/>
    </location>
</feature>
<reference evidence="13 14" key="1">
    <citation type="submission" date="2019-04" db="EMBL/GenBank/DDBJ databases">
        <title>Cohnella sp. nov. isolated from preserved vegetables.</title>
        <authorList>
            <person name="Lin S.-Y."/>
            <person name="Hung M.-H."/>
            <person name="Young C.-C."/>
        </authorList>
    </citation>
    <scope>NUCLEOTIDE SEQUENCE [LARGE SCALE GENOMIC DNA]</scope>
    <source>
        <strain evidence="13 14">CC-MHH1044</strain>
    </source>
</reference>
<evidence type="ECO:0000259" key="11">
    <source>
        <dbReference type="PROSITE" id="PS50893"/>
    </source>
</evidence>
<organism evidence="13 14">
    <name type="scientific">Cohnella fermenti</name>
    <dbReference type="NCBI Taxonomy" id="2565925"/>
    <lineage>
        <taxon>Bacteria</taxon>
        <taxon>Bacillati</taxon>
        <taxon>Bacillota</taxon>
        <taxon>Bacilli</taxon>
        <taxon>Bacillales</taxon>
        <taxon>Paenibacillaceae</taxon>
        <taxon>Cohnella</taxon>
    </lineage>
</organism>
<keyword evidence="6 13" id="KW-0067">ATP-binding</keyword>
<feature type="transmembrane region" description="Helical" evidence="10">
    <location>
        <begin position="755"/>
        <end position="780"/>
    </location>
</feature>
<dbReference type="GO" id="GO:0016887">
    <property type="term" value="F:ATP hydrolysis activity"/>
    <property type="evidence" value="ECO:0007669"/>
    <property type="project" value="InterPro"/>
</dbReference>
<feature type="domain" description="ABC transporter" evidence="11">
    <location>
        <begin position="333"/>
        <end position="571"/>
    </location>
</feature>
<evidence type="ECO:0000256" key="2">
    <source>
        <dbReference type="ARBA" id="ARBA00022448"/>
    </source>
</evidence>
<dbReference type="EMBL" id="SSOB01000022">
    <property type="protein sequence ID" value="THF76920.1"/>
    <property type="molecule type" value="Genomic_DNA"/>
</dbReference>
<feature type="transmembrane region" description="Helical" evidence="10">
    <location>
        <begin position="872"/>
        <end position="894"/>
    </location>
</feature>
<feature type="domain" description="ABC transporter" evidence="11">
    <location>
        <begin position="960"/>
        <end position="1193"/>
    </location>
</feature>
<dbReference type="PROSITE" id="PS00211">
    <property type="entry name" value="ABC_TRANSPORTER_1"/>
    <property type="match status" value="2"/>
</dbReference>
<dbReference type="InterPro" id="IPR036640">
    <property type="entry name" value="ABC1_TM_sf"/>
</dbReference>
<dbReference type="SUPFAM" id="SSF90123">
    <property type="entry name" value="ABC transporter transmembrane region"/>
    <property type="match status" value="2"/>
</dbReference>
<dbReference type="GO" id="GO:0005886">
    <property type="term" value="C:plasma membrane"/>
    <property type="evidence" value="ECO:0007669"/>
    <property type="project" value="UniProtKB-SubCell"/>
</dbReference>
<evidence type="ECO:0000313" key="13">
    <source>
        <dbReference type="EMBL" id="THF76920.1"/>
    </source>
</evidence>
<accession>A0A4S4BQ83</accession>
<evidence type="ECO:0000256" key="7">
    <source>
        <dbReference type="ARBA" id="ARBA00022989"/>
    </source>
</evidence>
<feature type="compositionally biased region" description="Basic and acidic residues" evidence="9">
    <location>
        <begin position="582"/>
        <end position="595"/>
    </location>
</feature>
<comment type="caution">
    <text evidence="13">The sequence shown here is derived from an EMBL/GenBank/DDBJ whole genome shotgun (WGS) entry which is preliminary data.</text>
</comment>
<evidence type="ECO:0000256" key="10">
    <source>
        <dbReference type="SAM" id="Phobius"/>
    </source>
</evidence>
<dbReference type="FunFam" id="3.40.50.300:FF:000287">
    <property type="entry name" value="Multidrug ABC transporter ATP-binding protein"/>
    <property type="match status" value="1"/>
</dbReference>
<evidence type="ECO:0000256" key="6">
    <source>
        <dbReference type="ARBA" id="ARBA00022840"/>
    </source>
</evidence>
<sequence length="1211" mass="132618">MARLKPFLLKRKAALAGSIATGVIATLMGLVPYWVIYRIGVGLVDGSLLDDQAQLTTLAATALVAIVLKGLLTALSTNWTHRVAYDVVYEVRMALADKLARLPLGYFDRTDSGRIKHTLNEDVEQLEEGIAHLLPDLTASTALPILSFAIMFAMDWRMGLAVLAFIAVTVGGYAVVMTFLKPLQAGFGPAGAAVSSAILTYVYGMKVIRAFSRTELAFGTYAEAVRRFSDTSSEIERKGMPFKTIAVVLSRTALLIVVPSGVWLIAREQMTIPVLVFFILMSLGVGAALFKMLRSSGMTAFRLAAALKGVSKMLEEKEMAAAEQAQSPKDASIRLHNVTFAYDKQTVLSDVSLSIPAGTMTALVGPSGAGKTTIARLLPRFWDTDSGSVTIGGVDVREMNEERLLSFVSFVFQEAYLFRGTVMDNIRLGKPDASDEEVMVAARRAGCNEFIEQLPQGYRTMIGEGGMTLSGGQRQRISLVRAVLKDSPIIVLDEATALVDPENEARIQDAIAGLLHPATGEPKTVVAIAHRLGTVIHADQIVVMDQGRVTAAGTHDELLQTSELYRRMWESYEAGTEDLEEERLVPDAERTERRPAATAVAQPQDTSTASAGKGQSGKPEADDPHRRLEQMSSLQQSLLLAGEKGNKLKGALVFSFFENIFAALGSIAVIVVLHELLAGHTDKAWQAVGWMALMFVGQGLFYYLTNRWSFPLFGHYLTHIRLYLGDRLRKVPYGFFLQKDASVLESRVKTDAGSYIYVPSIVVGLIKAFVIPPLILLAMLWIDWRLALVSLVGVPLSVISAGLAERKLKLIMQKLSVARQAANSRILEYIRGIAVIRSFGLAGSRMRSYDETIREYRDASIAINRELTPYTAIYNVAFELGLSLVLLVGGIFVGQGTLEPSGFLVFLVLAICFYEPLPLMDYAMFKRMFATTVGHMNDIIQAEDMAVLPSAAQAGRGNEIAFRDVTFAYDDKPVLNGLNLVIPEKGTTALVGPSGGGKTTMLHLIARFWDVQQGSVTIGGADVRSMSSDELMRKLAFVFQDVYLFNDTVANNIRYGNPDASMEQVIEAARKARCHDFVTELPDGYETKVGEGGGLLSGGQRQRISIARAILKEAPIILLDEATASVDPDNERYIQEAFEELARDRTVVIIAHRLHTVRRADQIVVIDEGRAVQAGTHKELLASGGIYRRFWEERRRAQGWVLRRAAEEASL</sequence>
<dbReference type="InterPro" id="IPR027417">
    <property type="entry name" value="P-loop_NTPase"/>
</dbReference>
<evidence type="ECO:0000256" key="1">
    <source>
        <dbReference type="ARBA" id="ARBA00004651"/>
    </source>
</evidence>
<dbReference type="PANTHER" id="PTHR24221:SF397">
    <property type="entry name" value="ABC TRANSPORTER, ATP-BINDING TRANSMEMBRANE PROTEIN"/>
    <property type="match status" value="1"/>
</dbReference>
<feature type="domain" description="ABC transmembrane type-1" evidence="12">
    <location>
        <begin position="650"/>
        <end position="911"/>
    </location>
</feature>
<dbReference type="Pfam" id="PF00664">
    <property type="entry name" value="ABC_membrane"/>
    <property type="match status" value="2"/>
</dbReference>
<dbReference type="InterPro" id="IPR017871">
    <property type="entry name" value="ABC_transporter-like_CS"/>
</dbReference>
<dbReference type="Gene3D" id="1.20.1560.10">
    <property type="entry name" value="ABC transporter type 1, transmembrane domain"/>
    <property type="match status" value="2"/>
</dbReference>
<keyword evidence="4 10" id="KW-0812">Transmembrane</keyword>
<feature type="transmembrane region" description="Helical" evidence="10">
    <location>
        <begin position="160"/>
        <end position="180"/>
    </location>
</feature>
<dbReference type="OrthoDB" id="9802264at2"/>
<keyword evidence="3" id="KW-1003">Cell membrane</keyword>
<dbReference type="CDD" id="cd07346">
    <property type="entry name" value="ABC_6TM_exporters"/>
    <property type="match status" value="1"/>
</dbReference>
<dbReference type="Proteomes" id="UP000310636">
    <property type="component" value="Unassembled WGS sequence"/>
</dbReference>
<evidence type="ECO:0000256" key="4">
    <source>
        <dbReference type="ARBA" id="ARBA00022692"/>
    </source>
</evidence>
<dbReference type="SMART" id="SM00382">
    <property type="entry name" value="AAA"/>
    <property type="match status" value="2"/>
</dbReference>
<feature type="transmembrane region" description="Helical" evidence="10">
    <location>
        <begin position="900"/>
        <end position="919"/>
    </location>
</feature>
<evidence type="ECO:0000313" key="14">
    <source>
        <dbReference type="Proteomes" id="UP000310636"/>
    </source>
</evidence>
<keyword evidence="14" id="KW-1185">Reference proteome</keyword>